<sequence>MTTLEGDMHAMQSLLKPKQAGQPLITIPEAAENGIEEPPSSRLQLPWYHNPPTHPSCLVLPILAHTSPIAAHTLHYSNLLTDRACAAAEPPTRANSWHRAQQTEHPRRT</sequence>
<proteinExistence type="predicted"/>
<dbReference type="VEuPathDB" id="FungiDB:HCDG_06584"/>
<protein>
    <submittedName>
        <fullName evidence="2">Uncharacterized protein</fullName>
    </submittedName>
</protein>
<dbReference type="AlphaFoldDB" id="C6HK53"/>
<evidence type="ECO:0000256" key="1">
    <source>
        <dbReference type="SAM" id="MobiDB-lite"/>
    </source>
</evidence>
<dbReference type="Proteomes" id="UP000002624">
    <property type="component" value="Unassembled WGS sequence"/>
</dbReference>
<accession>C6HK53</accession>
<dbReference type="HOGENOM" id="CLU_2183187_0_0_1"/>
<evidence type="ECO:0000313" key="2">
    <source>
        <dbReference type="EMBL" id="EER39479.1"/>
    </source>
</evidence>
<feature type="region of interest" description="Disordered" evidence="1">
    <location>
        <begin position="1"/>
        <end position="23"/>
    </location>
</feature>
<gene>
    <name evidence="2" type="ORF">HCDG_06584</name>
</gene>
<reference evidence="3" key="1">
    <citation type="submission" date="2009-05" db="EMBL/GenBank/DDBJ databases">
        <title>The genome sequence of Ajellomyces capsulatus strain H143.</title>
        <authorList>
            <person name="Champion M."/>
            <person name="Cuomo C.A."/>
            <person name="Ma L.-J."/>
            <person name="Henn M.R."/>
            <person name="Sil A."/>
            <person name="Goldman B."/>
            <person name="Young S.K."/>
            <person name="Kodira C.D."/>
            <person name="Zeng Q."/>
            <person name="Koehrsen M."/>
            <person name="Alvarado L."/>
            <person name="Berlin A.M."/>
            <person name="Borenstein D."/>
            <person name="Chen Z."/>
            <person name="Engels R."/>
            <person name="Freedman E."/>
            <person name="Gellesch M."/>
            <person name="Goldberg J."/>
            <person name="Griggs A."/>
            <person name="Gujja S."/>
            <person name="Heiman D.I."/>
            <person name="Hepburn T.A."/>
            <person name="Howarth C."/>
            <person name="Jen D."/>
            <person name="Larson L."/>
            <person name="Lewis B."/>
            <person name="Mehta T."/>
            <person name="Park D."/>
            <person name="Pearson M."/>
            <person name="Roberts A."/>
            <person name="Saif S."/>
            <person name="Shea T.D."/>
            <person name="Shenoy N."/>
            <person name="Sisk P."/>
            <person name="Stolte C."/>
            <person name="Sykes S."/>
            <person name="Walk T."/>
            <person name="White J."/>
            <person name="Yandava C."/>
            <person name="Klein B."/>
            <person name="McEwen J.G."/>
            <person name="Puccia R."/>
            <person name="Goldman G.H."/>
            <person name="Felipe M.S."/>
            <person name="Nino-Vega G."/>
            <person name="San-Blas G."/>
            <person name="Taylor J.W."/>
            <person name="Mendoza L."/>
            <person name="Galagan J.E."/>
            <person name="Nusbaum C."/>
            <person name="Birren B.W."/>
        </authorList>
    </citation>
    <scope>NUCLEOTIDE SEQUENCE [LARGE SCALE GENOMIC DNA]</scope>
    <source>
        <strain evidence="3">H143</strain>
    </source>
</reference>
<name>C6HK53_AJECH</name>
<dbReference type="EMBL" id="GG692429">
    <property type="protein sequence ID" value="EER39479.1"/>
    <property type="molecule type" value="Genomic_DNA"/>
</dbReference>
<evidence type="ECO:0000313" key="3">
    <source>
        <dbReference type="Proteomes" id="UP000002624"/>
    </source>
</evidence>
<organism evidence="2 3">
    <name type="scientific">Ajellomyces capsulatus (strain H143)</name>
    <name type="common">Darling's disease fungus</name>
    <name type="synonym">Histoplasma capsulatum</name>
    <dbReference type="NCBI Taxonomy" id="544712"/>
    <lineage>
        <taxon>Eukaryota</taxon>
        <taxon>Fungi</taxon>
        <taxon>Dikarya</taxon>
        <taxon>Ascomycota</taxon>
        <taxon>Pezizomycotina</taxon>
        <taxon>Eurotiomycetes</taxon>
        <taxon>Eurotiomycetidae</taxon>
        <taxon>Onygenales</taxon>
        <taxon>Ajellomycetaceae</taxon>
        <taxon>Histoplasma</taxon>
    </lineage>
</organism>
<feature type="region of interest" description="Disordered" evidence="1">
    <location>
        <begin position="87"/>
        <end position="109"/>
    </location>
</feature>